<comment type="similarity">
    <text evidence="1">Belongs to the E.coli NlpD/Haemophilus LppB family.</text>
</comment>
<dbReference type="GO" id="GO:0004222">
    <property type="term" value="F:metalloendopeptidase activity"/>
    <property type="evidence" value="ECO:0007669"/>
    <property type="project" value="TreeGrafter"/>
</dbReference>
<reference evidence="5 6" key="1">
    <citation type="submission" date="2017-05" db="EMBL/GenBank/DDBJ databases">
        <title>Complete and WGS of Bordetella genogroups.</title>
        <authorList>
            <person name="Spilker T."/>
            <person name="LiPuma J."/>
        </authorList>
    </citation>
    <scope>NUCLEOTIDE SEQUENCE [LARGE SCALE GENOMIC DNA]</scope>
    <source>
        <strain evidence="5 6">AU17610</strain>
    </source>
</reference>
<dbReference type="CDD" id="cd12797">
    <property type="entry name" value="M23_peptidase"/>
    <property type="match status" value="1"/>
</dbReference>
<dbReference type="Proteomes" id="UP000217005">
    <property type="component" value="Unassembled WGS sequence"/>
</dbReference>
<dbReference type="InterPro" id="IPR011055">
    <property type="entry name" value="Dup_hybrid_motif"/>
</dbReference>
<dbReference type="AlphaFoldDB" id="A0A261RW68"/>
<evidence type="ECO:0000256" key="3">
    <source>
        <dbReference type="SAM" id="SignalP"/>
    </source>
</evidence>
<dbReference type="EMBL" id="NEVL01000005">
    <property type="protein sequence ID" value="OZI29141.1"/>
    <property type="molecule type" value="Genomic_DNA"/>
</dbReference>
<sequence>MGAFARVLRLLACVSLAAVLAACASTSGPAPAGFYRVESGDTLYSIARRNDRSVAELVRWNKLSSANRIEKGQLLRVQPPGGASASGGGSAKSGSKSTQTVSAPRPASRAQSGPVSGISLMWPAQGKLISTYGGSSTGLTIANSAGTPVVAAAAGTVAYAANGLRGYGNMVIVRHGNGTFLTIYAHNRKLLVRQGQSVKQGQTIAEMGDSDRKSPALYFELRRDGKAVNPLGVMPKR</sequence>
<dbReference type="SMART" id="SM00257">
    <property type="entry name" value="LysM"/>
    <property type="match status" value="1"/>
</dbReference>
<feature type="region of interest" description="Disordered" evidence="2">
    <location>
        <begin position="74"/>
        <end position="116"/>
    </location>
</feature>
<comment type="caution">
    <text evidence="5">The sequence shown here is derived from an EMBL/GenBank/DDBJ whole genome shotgun (WGS) entry which is preliminary data.</text>
</comment>
<dbReference type="Pfam" id="PF01551">
    <property type="entry name" value="Peptidase_M23"/>
    <property type="match status" value="1"/>
</dbReference>
<feature type="chain" id="PRO_5013260880" evidence="3">
    <location>
        <begin position="33"/>
        <end position="237"/>
    </location>
</feature>
<feature type="signal peptide" evidence="3">
    <location>
        <begin position="1"/>
        <end position="32"/>
    </location>
</feature>
<name>A0A261RW68_9BORD</name>
<dbReference type="InterPro" id="IPR036779">
    <property type="entry name" value="LysM_dom_sf"/>
</dbReference>
<organism evidence="5 6">
    <name type="scientific">Bordetella genomosp. 1</name>
    <dbReference type="NCBI Taxonomy" id="1395607"/>
    <lineage>
        <taxon>Bacteria</taxon>
        <taxon>Pseudomonadati</taxon>
        <taxon>Pseudomonadota</taxon>
        <taxon>Betaproteobacteria</taxon>
        <taxon>Burkholderiales</taxon>
        <taxon>Alcaligenaceae</taxon>
        <taxon>Bordetella</taxon>
    </lineage>
</organism>
<evidence type="ECO:0000313" key="5">
    <source>
        <dbReference type="EMBL" id="OZI29141.1"/>
    </source>
</evidence>
<dbReference type="Gene3D" id="2.70.70.10">
    <property type="entry name" value="Glucose Permease (Domain IIA)"/>
    <property type="match status" value="1"/>
</dbReference>
<gene>
    <name evidence="5" type="ORF">CEG14_21165</name>
</gene>
<dbReference type="Pfam" id="PF01476">
    <property type="entry name" value="LysM"/>
    <property type="match status" value="1"/>
</dbReference>
<evidence type="ECO:0000313" key="6">
    <source>
        <dbReference type="Proteomes" id="UP000217005"/>
    </source>
</evidence>
<dbReference type="RefSeq" id="WP_094828380.1">
    <property type="nucleotide sequence ID" value="NZ_NEVL01000005.1"/>
</dbReference>
<keyword evidence="3" id="KW-0732">Signal</keyword>
<protein>
    <submittedName>
        <fullName evidence="5">Peptidase</fullName>
    </submittedName>
</protein>
<dbReference type="Gene3D" id="3.10.350.10">
    <property type="entry name" value="LysM domain"/>
    <property type="match status" value="1"/>
</dbReference>
<dbReference type="PROSITE" id="PS51257">
    <property type="entry name" value="PROKAR_LIPOPROTEIN"/>
    <property type="match status" value="1"/>
</dbReference>
<dbReference type="InterPro" id="IPR050570">
    <property type="entry name" value="Cell_wall_metabolism_enzyme"/>
</dbReference>
<evidence type="ECO:0000256" key="2">
    <source>
        <dbReference type="SAM" id="MobiDB-lite"/>
    </source>
</evidence>
<dbReference type="PANTHER" id="PTHR21666:SF263">
    <property type="entry name" value="MUREIN HYDROLASE ACTIVATOR NLPD"/>
    <property type="match status" value="1"/>
</dbReference>
<feature type="domain" description="LysM" evidence="4">
    <location>
        <begin position="33"/>
        <end position="77"/>
    </location>
</feature>
<evidence type="ECO:0000256" key="1">
    <source>
        <dbReference type="ARBA" id="ARBA00038420"/>
    </source>
</evidence>
<dbReference type="InterPro" id="IPR016047">
    <property type="entry name" value="M23ase_b-sheet_dom"/>
</dbReference>
<dbReference type="OrthoDB" id="9795421at2"/>
<dbReference type="CDD" id="cd00118">
    <property type="entry name" value="LysM"/>
    <property type="match status" value="1"/>
</dbReference>
<accession>A0A261RW68</accession>
<dbReference type="SUPFAM" id="SSF51261">
    <property type="entry name" value="Duplicated hybrid motif"/>
    <property type="match status" value="1"/>
</dbReference>
<evidence type="ECO:0000259" key="4">
    <source>
        <dbReference type="PROSITE" id="PS51782"/>
    </source>
</evidence>
<dbReference type="InterPro" id="IPR018392">
    <property type="entry name" value="LysM"/>
</dbReference>
<proteinExistence type="inferred from homology"/>
<dbReference type="PANTHER" id="PTHR21666">
    <property type="entry name" value="PEPTIDASE-RELATED"/>
    <property type="match status" value="1"/>
</dbReference>
<dbReference type="PROSITE" id="PS51782">
    <property type="entry name" value="LYSM"/>
    <property type="match status" value="1"/>
</dbReference>